<feature type="region of interest" description="Disordered" evidence="1">
    <location>
        <begin position="134"/>
        <end position="182"/>
    </location>
</feature>
<proteinExistence type="predicted"/>
<dbReference type="AlphaFoldDB" id="A0AAD6Z3G8"/>
<accession>A0AAD6Z3G8</accession>
<evidence type="ECO:0000256" key="1">
    <source>
        <dbReference type="SAM" id="MobiDB-lite"/>
    </source>
</evidence>
<dbReference type="EMBL" id="JARIHO010000096">
    <property type="protein sequence ID" value="KAJ7305576.1"/>
    <property type="molecule type" value="Genomic_DNA"/>
</dbReference>
<comment type="caution">
    <text evidence="2">The sequence shown here is derived from an EMBL/GenBank/DDBJ whole genome shotgun (WGS) entry which is preliminary data.</text>
</comment>
<reference evidence="2" key="1">
    <citation type="submission" date="2023-03" db="EMBL/GenBank/DDBJ databases">
        <title>Massive genome expansion in bonnet fungi (Mycena s.s.) driven by repeated elements and novel gene families across ecological guilds.</title>
        <authorList>
            <consortium name="Lawrence Berkeley National Laboratory"/>
            <person name="Harder C.B."/>
            <person name="Miyauchi S."/>
            <person name="Viragh M."/>
            <person name="Kuo A."/>
            <person name="Thoen E."/>
            <person name="Andreopoulos B."/>
            <person name="Lu D."/>
            <person name="Skrede I."/>
            <person name="Drula E."/>
            <person name="Henrissat B."/>
            <person name="Morin E."/>
            <person name="Kohler A."/>
            <person name="Barry K."/>
            <person name="LaButti K."/>
            <person name="Morin E."/>
            <person name="Salamov A."/>
            <person name="Lipzen A."/>
            <person name="Mereny Z."/>
            <person name="Hegedus B."/>
            <person name="Baldrian P."/>
            <person name="Stursova M."/>
            <person name="Weitz H."/>
            <person name="Taylor A."/>
            <person name="Grigoriev I.V."/>
            <person name="Nagy L.G."/>
            <person name="Martin F."/>
            <person name="Kauserud H."/>
        </authorList>
    </citation>
    <scope>NUCLEOTIDE SEQUENCE</scope>
    <source>
        <strain evidence="2">CBHHK002</strain>
    </source>
</reference>
<feature type="compositionally biased region" description="Basic and acidic residues" evidence="1">
    <location>
        <begin position="170"/>
        <end position="182"/>
    </location>
</feature>
<keyword evidence="3" id="KW-1185">Reference proteome</keyword>
<dbReference type="Proteomes" id="UP001218218">
    <property type="component" value="Unassembled WGS sequence"/>
</dbReference>
<protein>
    <submittedName>
        <fullName evidence="2">Uncharacterized protein</fullName>
    </submittedName>
</protein>
<organism evidence="2 3">
    <name type="scientific">Mycena albidolilacea</name>
    <dbReference type="NCBI Taxonomy" id="1033008"/>
    <lineage>
        <taxon>Eukaryota</taxon>
        <taxon>Fungi</taxon>
        <taxon>Dikarya</taxon>
        <taxon>Basidiomycota</taxon>
        <taxon>Agaricomycotina</taxon>
        <taxon>Agaricomycetes</taxon>
        <taxon>Agaricomycetidae</taxon>
        <taxon>Agaricales</taxon>
        <taxon>Marasmiineae</taxon>
        <taxon>Mycenaceae</taxon>
        <taxon>Mycena</taxon>
    </lineage>
</organism>
<sequence>MYVAKVVGELPQYMRRDVPQYACGAGACQCHGLEGLESSGEQWCTYIEAGVVVVVVEVKERWAKYLAMVRLYARAWHSKDPDQTSGFHVLPLMAYDHHSWAAGARDRHDLLHGQPRHRQRPQDEPTPPYVKWDLAKRRSQCTPEPMVVDEPPIEEIAMLEEGEKEEEPEPECKPEIDLMELK</sequence>
<name>A0AAD6Z3G8_9AGAR</name>
<evidence type="ECO:0000313" key="2">
    <source>
        <dbReference type="EMBL" id="KAJ7305576.1"/>
    </source>
</evidence>
<feature type="compositionally biased region" description="Acidic residues" evidence="1">
    <location>
        <begin position="151"/>
        <end position="169"/>
    </location>
</feature>
<dbReference type="PROSITE" id="PS51257">
    <property type="entry name" value="PROKAR_LIPOPROTEIN"/>
    <property type="match status" value="1"/>
</dbReference>
<gene>
    <name evidence="2" type="ORF">DFH08DRAFT_825068</name>
</gene>
<evidence type="ECO:0000313" key="3">
    <source>
        <dbReference type="Proteomes" id="UP001218218"/>
    </source>
</evidence>